<keyword evidence="5" id="KW-0378">Hydrolase</keyword>
<dbReference type="Pfam" id="PF01764">
    <property type="entry name" value="Lipase_3"/>
    <property type="match status" value="1"/>
</dbReference>
<dbReference type="EMBL" id="RWGY01000004">
    <property type="protein sequence ID" value="TVU47059.1"/>
    <property type="molecule type" value="Genomic_DNA"/>
</dbReference>
<feature type="domain" description="Fungal lipase-type" evidence="9">
    <location>
        <begin position="15"/>
        <end position="136"/>
    </location>
</feature>
<dbReference type="GO" id="GO:0009507">
    <property type="term" value="C:chloroplast"/>
    <property type="evidence" value="ECO:0007669"/>
    <property type="project" value="UniProtKB-SubCell"/>
</dbReference>
<evidence type="ECO:0000259" key="9">
    <source>
        <dbReference type="Pfam" id="PF01764"/>
    </source>
</evidence>
<dbReference type="InterPro" id="IPR029058">
    <property type="entry name" value="AB_hydrolase_fold"/>
</dbReference>
<keyword evidence="3" id="KW-0150">Chloroplast</keyword>
<comment type="subcellular location">
    <subcellularLocation>
        <location evidence="1">Plastid</location>
        <location evidence="1">Chloroplast</location>
    </subcellularLocation>
</comment>
<keyword evidence="7" id="KW-0442">Lipid degradation</keyword>
<dbReference type="Gramene" id="TVU47059">
    <property type="protein sequence ID" value="TVU47059"/>
    <property type="gene ID" value="EJB05_06637"/>
</dbReference>
<dbReference type="Gene3D" id="3.40.50.1820">
    <property type="entry name" value="alpha/beta hydrolase"/>
    <property type="match status" value="1"/>
</dbReference>
<dbReference type="PANTHER" id="PTHR31403:SF11">
    <property type="entry name" value="OS12G0614500 PROTEIN"/>
    <property type="match status" value="1"/>
</dbReference>
<evidence type="ECO:0000256" key="5">
    <source>
        <dbReference type="ARBA" id="ARBA00022801"/>
    </source>
</evidence>
<reference evidence="10 11" key="1">
    <citation type="journal article" date="2019" name="Sci. Rep.">
        <title>A high-quality genome of Eragrostis curvula grass provides insights into Poaceae evolution and supports new strategies to enhance forage quality.</title>
        <authorList>
            <person name="Carballo J."/>
            <person name="Santos B.A.C.M."/>
            <person name="Zappacosta D."/>
            <person name="Garbus I."/>
            <person name="Selva J.P."/>
            <person name="Gallo C.A."/>
            <person name="Diaz A."/>
            <person name="Albertini E."/>
            <person name="Caccamo M."/>
            <person name="Echenique V."/>
        </authorList>
    </citation>
    <scope>NUCLEOTIDE SEQUENCE [LARGE SCALE GENOMIC DNA]</scope>
    <source>
        <strain evidence="11">cv. Victoria</strain>
        <tissue evidence="10">Leaf</tissue>
    </source>
</reference>
<evidence type="ECO:0000256" key="8">
    <source>
        <dbReference type="ARBA" id="ARBA00023098"/>
    </source>
</evidence>
<evidence type="ECO:0000256" key="6">
    <source>
        <dbReference type="ARBA" id="ARBA00022946"/>
    </source>
</evidence>
<name>A0A5J9WFI8_9POAL</name>
<dbReference type="Proteomes" id="UP000324897">
    <property type="component" value="Chromosome 5"/>
</dbReference>
<dbReference type="GO" id="GO:0016042">
    <property type="term" value="P:lipid catabolic process"/>
    <property type="evidence" value="ECO:0007669"/>
    <property type="project" value="UniProtKB-KW"/>
</dbReference>
<dbReference type="GO" id="GO:0004620">
    <property type="term" value="F:phospholipase activity"/>
    <property type="evidence" value="ECO:0007669"/>
    <property type="project" value="UniProtKB-ARBA"/>
</dbReference>
<evidence type="ECO:0000313" key="10">
    <source>
        <dbReference type="EMBL" id="TVU47059.1"/>
    </source>
</evidence>
<proteinExistence type="inferred from homology"/>
<feature type="non-terminal residue" evidence="10">
    <location>
        <position position="1"/>
    </location>
</feature>
<evidence type="ECO:0000256" key="1">
    <source>
        <dbReference type="ARBA" id="ARBA00004229"/>
    </source>
</evidence>
<protein>
    <recommendedName>
        <fullName evidence="9">Fungal lipase-type domain-containing protein</fullName>
    </recommendedName>
</protein>
<evidence type="ECO:0000256" key="4">
    <source>
        <dbReference type="ARBA" id="ARBA00022640"/>
    </source>
</evidence>
<evidence type="ECO:0000256" key="7">
    <source>
        <dbReference type="ARBA" id="ARBA00022963"/>
    </source>
</evidence>
<evidence type="ECO:0000256" key="3">
    <source>
        <dbReference type="ARBA" id="ARBA00022528"/>
    </source>
</evidence>
<organism evidence="10 11">
    <name type="scientific">Eragrostis curvula</name>
    <name type="common">weeping love grass</name>
    <dbReference type="NCBI Taxonomy" id="38414"/>
    <lineage>
        <taxon>Eukaryota</taxon>
        <taxon>Viridiplantae</taxon>
        <taxon>Streptophyta</taxon>
        <taxon>Embryophyta</taxon>
        <taxon>Tracheophyta</taxon>
        <taxon>Spermatophyta</taxon>
        <taxon>Magnoliopsida</taxon>
        <taxon>Liliopsida</taxon>
        <taxon>Poales</taxon>
        <taxon>Poaceae</taxon>
        <taxon>PACMAD clade</taxon>
        <taxon>Chloridoideae</taxon>
        <taxon>Eragrostideae</taxon>
        <taxon>Eragrostidinae</taxon>
        <taxon>Eragrostis</taxon>
    </lineage>
</organism>
<dbReference type="PANTHER" id="PTHR31403">
    <property type="entry name" value="PHOSPHOLIPASE A1-IBETA2, CHLOROPLASTIC"/>
    <property type="match status" value="1"/>
</dbReference>
<sequence>MVPFVVGAGEEEEEDEGAMVAEGFHSIYTSRNAKVRHGARSAREQVAAELARLVRHFRDRDGEEVRVTFTGHSLGGALALIAARDAAAAHPGVPVAAVTFSAPRVGNAAFCRGLASRGVRVLRVVVRRDVVPTVPVVPRAVVDAPVSTPLAKLWEIAGRPPAWAYVHVGDVLELDVARSPFLKQGYDVLGFHNLETCLHLLHGYQSAAGEFRGDAQQGRDVALVNKASNMLLDKLRVPGWWYEPTANRGMVRNALGLWVMGEREPEDLPVPDDQLHLSELED</sequence>
<keyword evidence="6" id="KW-0809">Transit peptide</keyword>
<keyword evidence="8" id="KW-0443">Lipid metabolism</keyword>
<dbReference type="InterPro" id="IPR002921">
    <property type="entry name" value="Fungal_lipase-type"/>
</dbReference>
<evidence type="ECO:0000313" key="11">
    <source>
        <dbReference type="Proteomes" id="UP000324897"/>
    </source>
</evidence>
<keyword evidence="11" id="KW-1185">Reference proteome</keyword>
<evidence type="ECO:0000256" key="2">
    <source>
        <dbReference type="ARBA" id="ARBA00010701"/>
    </source>
</evidence>
<keyword evidence="4" id="KW-0934">Plastid</keyword>
<comment type="similarity">
    <text evidence="2">Belongs to the AB hydrolase superfamily. Lipase family.</text>
</comment>
<comment type="caution">
    <text evidence="10">The sequence shown here is derived from an EMBL/GenBank/DDBJ whole genome shotgun (WGS) entry which is preliminary data.</text>
</comment>
<dbReference type="OrthoDB" id="426718at2759"/>
<gene>
    <name evidence="10" type="ORF">EJB05_06637</name>
</gene>
<dbReference type="SUPFAM" id="SSF53474">
    <property type="entry name" value="alpha/beta-Hydrolases"/>
    <property type="match status" value="1"/>
</dbReference>
<dbReference type="AlphaFoldDB" id="A0A5J9WFI8"/>
<accession>A0A5J9WFI8</accession>